<proteinExistence type="inferred from homology"/>
<feature type="region of interest" description="Disordered" evidence="9">
    <location>
        <begin position="552"/>
        <end position="582"/>
    </location>
</feature>
<dbReference type="Ensembl" id="ENSLLET00000043887.1">
    <property type="protein sequence ID" value="ENSLLEP00000042201.1"/>
    <property type="gene ID" value="ENSLLEG00000026413.1"/>
</dbReference>
<evidence type="ECO:0000256" key="2">
    <source>
        <dbReference type="ARBA" id="ARBA00010147"/>
    </source>
</evidence>
<dbReference type="PANTHER" id="PTHR45713">
    <property type="entry name" value="FTP DOMAIN-CONTAINING PROTEIN"/>
    <property type="match status" value="1"/>
</dbReference>
<keyword evidence="5" id="KW-0430">Lectin</keyword>
<keyword evidence="7" id="KW-1015">Disulfide bond</keyword>
<comment type="similarity">
    <text evidence="2">Belongs to the fucolectin family.</text>
</comment>
<dbReference type="InterPro" id="IPR013320">
    <property type="entry name" value="ConA-like_dom_sf"/>
</dbReference>
<feature type="compositionally biased region" description="Basic and acidic residues" evidence="9">
    <location>
        <begin position="572"/>
        <end position="582"/>
    </location>
</feature>
<dbReference type="SMART" id="SM00159">
    <property type="entry name" value="PTX"/>
    <property type="match status" value="1"/>
</dbReference>
<evidence type="ECO:0000313" key="11">
    <source>
        <dbReference type="Ensembl" id="ENSLLEP00000042201.1"/>
    </source>
</evidence>
<dbReference type="Gene3D" id="2.60.120.260">
    <property type="entry name" value="Galactose-binding domain-like"/>
    <property type="match status" value="5"/>
</dbReference>
<feature type="domain" description="Pentraxin (PTX)" evidence="10">
    <location>
        <begin position="878"/>
        <end position="1074"/>
    </location>
</feature>
<evidence type="ECO:0000256" key="4">
    <source>
        <dbReference type="ARBA" id="ARBA00022723"/>
    </source>
</evidence>
<dbReference type="Pfam" id="PF22633">
    <property type="entry name" value="F5_F8_type_C_2"/>
    <property type="match status" value="5"/>
</dbReference>
<dbReference type="SUPFAM" id="SSF49899">
    <property type="entry name" value="Concanavalin A-like lectins/glucanases"/>
    <property type="match status" value="1"/>
</dbReference>
<keyword evidence="4" id="KW-0479">Metal-binding</keyword>
<comment type="function">
    <text evidence="1">Acts as a defensive agent. Recognizes blood group fucosylated oligosaccharides including A, B, H and Lewis B-type antigens. Does not recognize Lewis A antigen and has low affinity for monovalent haptens.</text>
</comment>
<reference evidence="11" key="2">
    <citation type="submission" date="2025-09" db="UniProtKB">
        <authorList>
            <consortium name="Ensembl"/>
        </authorList>
    </citation>
    <scope>IDENTIFICATION</scope>
</reference>
<dbReference type="PROSITE" id="PS51828">
    <property type="entry name" value="PTX_2"/>
    <property type="match status" value="1"/>
</dbReference>
<keyword evidence="6" id="KW-0106">Calcium</keyword>
<dbReference type="OrthoDB" id="547680at2759"/>
<organism evidence="11 12">
    <name type="scientific">Leptobrachium leishanense</name>
    <name type="common">Leishan spiny toad</name>
    <dbReference type="NCBI Taxonomy" id="445787"/>
    <lineage>
        <taxon>Eukaryota</taxon>
        <taxon>Metazoa</taxon>
        <taxon>Chordata</taxon>
        <taxon>Craniata</taxon>
        <taxon>Vertebrata</taxon>
        <taxon>Euteleostomi</taxon>
        <taxon>Amphibia</taxon>
        <taxon>Batrachia</taxon>
        <taxon>Anura</taxon>
        <taxon>Pelobatoidea</taxon>
        <taxon>Megophryidae</taxon>
        <taxon>Leptobrachium</taxon>
    </lineage>
</organism>
<dbReference type="InterPro" id="IPR006585">
    <property type="entry name" value="FTP1"/>
</dbReference>
<dbReference type="InterPro" id="IPR051941">
    <property type="entry name" value="BG_Antigen-Binding_Lectin"/>
</dbReference>
<evidence type="ECO:0000256" key="8">
    <source>
        <dbReference type="PROSITE-ProRule" id="PRU01172"/>
    </source>
</evidence>
<keyword evidence="12" id="KW-1185">Reference proteome</keyword>
<evidence type="ECO:0000256" key="5">
    <source>
        <dbReference type="ARBA" id="ARBA00022734"/>
    </source>
</evidence>
<evidence type="ECO:0000256" key="7">
    <source>
        <dbReference type="ARBA" id="ARBA00023157"/>
    </source>
</evidence>
<dbReference type="SMART" id="SM00607">
    <property type="entry name" value="FTP"/>
    <property type="match status" value="5"/>
</dbReference>
<dbReference type="Proteomes" id="UP000694569">
    <property type="component" value="Unplaced"/>
</dbReference>
<dbReference type="GO" id="GO:0046872">
    <property type="term" value="F:metal ion binding"/>
    <property type="evidence" value="ECO:0007669"/>
    <property type="project" value="UniProtKB-KW"/>
</dbReference>
<comment type="subunit">
    <text evidence="3">Homotrimer.</text>
</comment>
<dbReference type="SUPFAM" id="SSF49785">
    <property type="entry name" value="Galactose-binding domain-like"/>
    <property type="match status" value="5"/>
</dbReference>
<evidence type="ECO:0000256" key="3">
    <source>
        <dbReference type="ARBA" id="ARBA00011233"/>
    </source>
</evidence>
<dbReference type="AlphaFoldDB" id="A0A8C5QSX6"/>
<evidence type="ECO:0000259" key="10">
    <source>
        <dbReference type="PROSITE" id="PS51828"/>
    </source>
</evidence>
<reference evidence="11" key="1">
    <citation type="submission" date="2025-08" db="UniProtKB">
        <authorList>
            <consortium name="Ensembl"/>
        </authorList>
    </citation>
    <scope>IDENTIFICATION</scope>
</reference>
<evidence type="ECO:0000313" key="12">
    <source>
        <dbReference type="Proteomes" id="UP000694569"/>
    </source>
</evidence>
<name>A0A8C5QSX6_9ANUR</name>
<evidence type="ECO:0000256" key="1">
    <source>
        <dbReference type="ARBA" id="ARBA00002219"/>
    </source>
</evidence>
<dbReference type="PRINTS" id="PR00895">
    <property type="entry name" value="PENTAXIN"/>
</dbReference>
<dbReference type="GO" id="GO:0010185">
    <property type="term" value="P:regulation of cellular defense response"/>
    <property type="evidence" value="ECO:0007669"/>
    <property type="project" value="UniProtKB-ARBA"/>
</dbReference>
<dbReference type="Gene3D" id="2.60.120.200">
    <property type="match status" value="1"/>
</dbReference>
<dbReference type="GO" id="GO:0001868">
    <property type="term" value="P:regulation of complement activation, lectin pathway"/>
    <property type="evidence" value="ECO:0007669"/>
    <property type="project" value="UniProtKB-ARBA"/>
</dbReference>
<dbReference type="GO" id="GO:0042806">
    <property type="term" value="F:fucose binding"/>
    <property type="evidence" value="ECO:0007669"/>
    <property type="project" value="UniProtKB-ARBA"/>
</dbReference>
<sequence length="1074" mass="118466">MSPVDFSVLMCILVEYRALLQSSCIKTNLCPSAPSIAIGKISTQSSTVAYYGNPQNANDGSLANNYLRSQCSHTKKEANPWWIVDLKAHFRIFSVAITNRVLECCKERLYDAEVRIGDDPTQGGTTNPRCGAISTIESGETISFSCEGMVGKYVSVSIPGGREENLILCEVQVFGLPASSSDIEQKKEHELKTPNGAPNVAVHGIATQSSLYNMYGEPKNAIDGSLSSNYLHIQCAGTSEQDDPWWMVNLKETHKIFTVTVTNRGDCCSERIDGAQVRVGNSAENGGIDNPICGIIPTMGYGETIALECDGMLGQYVTVNIQGKMRSLTICEVQVFGLPIAVPGKDKGISFVWLCIFPSRNEIFSEFLNGLEMCVNLAFRGISSQSSKYDRLGAAENAIDGSSSTNYLSGHCSHTDLDIEPWWRLDLTNVYNVTKVKLTNRGDCCNDRINGAEIRIGLSPEHGGTKNPKCAKISSMGLGKEEEYICGMVGRYVTVTIPDKAAYLTVCELKVHGKEVSENYTGTSRQATELRNILKHSNAASNVAVHGIASQSSVDGDGEARKAVDESLNNDASKDQCAKTKEEPDPWWTVDLRSDHKIFSIAVTNRGDSNEQDLDGAEIHVGNSATGWKKNPVCGTVSSIGLGETFSFNCDAMVGRFVTFVIPGENRSLSLCEVQIFGVSTDNPNGWNGDFELQKQHHGAKNVAPQGIPSQSSYFGSKLEVRAPIDGSLRSNYMAGECAHTKKEMNPWWRVDLKSKMVIQSVAITNRLECCRERINGAELRVGDSKENGGIGNPRCGVVNRMNYGETLSFDCKGMEGQYVTITLPNREYLTLCEMQVFAYPAETQGTTNTMNVVSYTGEHVVPTPGPQEPLTGQVYLSGRSFFFPGESGNSYVYLNPQIPMNLKALTLCMKLSLDVPESRETILFSYRTRYYDELNLWIESNGNIGLYMSGDGVFFIPIDQKREWNNLCLTWESKHGRTELWVNGRRKPIRIYRIKHQIREGGIAILGQDQDLLGGGFDAKQSYVGKIKDLNMWNRVLPLKALRNIYRDKEVQKGNIFDWSSLTYVTKGNVTIV</sequence>
<dbReference type="Pfam" id="PF00354">
    <property type="entry name" value="Pentaxin"/>
    <property type="match status" value="1"/>
</dbReference>
<evidence type="ECO:0000256" key="9">
    <source>
        <dbReference type="SAM" id="MobiDB-lite"/>
    </source>
</evidence>
<dbReference type="GeneTree" id="ENSGT01060000248575"/>
<dbReference type="InterPro" id="IPR001759">
    <property type="entry name" value="PTX_dom"/>
</dbReference>
<dbReference type="PANTHER" id="PTHR45713:SF20">
    <property type="entry name" value="FUCOLECTIN TACHYLECTIN-4 PENTRAXIN-1 DOMAIN-CONTAINING PROTEIN"/>
    <property type="match status" value="1"/>
</dbReference>
<accession>A0A8C5QSX6</accession>
<protein>
    <recommendedName>
        <fullName evidence="10">Pentraxin (PTX) domain-containing protein</fullName>
    </recommendedName>
</protein>
<evidence type="ECO:0000256" key="6">
    <source>
        <dbReference type="ARBA" id="ARBA00022837"/>
    </source>
</evidence>
<comment type="caution">
    <text evidence="8">Lacks conserved residue(s) required for the propagation of feature annotation.</text>
</comment>
<dbReference type="InterPro" id="IPR008979">
    <property type="entry name" value="Galactose-bd-like_sf"/>
</dbReference>